<feature type="domain" description="Cadherin" evidence="3">
    <location>
        <begin position="34"/>
        <end position="135"/>
    </location>
</feature>
<dbReference type="EMBL" id="JAHZSV010000005">
    <property type="protein sequence ID" value="MBW8199365.1"/>
    <property type="molecule type" value="Genomic_DNA"/>
</dbReference>
<dbReference type="Gene3D" id="2.60.40.60">
    <property type="entry name" value="Cadherins"/>
    <property type="match status" value="2"/>
</dbReference>
<evidence type="ECO:0000313" key="4">
    <source>
        <dbReference type="EMBL" id="MBW8199365.1"/>
    </source>
</evidence>
<evidence type="ECO:0000259" key="3">
    <source>
        <dbReference type="PROSITE" id="PS50268"/>
    </source>
</evidence>
<keyword evidence="5" id="KW-1185">Reference proteome</keyword>
<dbReference type="PANTHER" id="PTHR24026">
    <property type="entry name" value="FAT ATYPICAL CADHERIN-RELATED"/>
    <property type="match status" value="1"/>
</dbReference>
<dbReference type="InterPro" id="IPR015919">
    <property type="entry name" value="Cadherin-like_sf"/>
</dbReference>
<proteinExistence type="predicted"/>
<evidence type="ECO:0000256" key="1">
    <source>
        <dbReference type="ARBA" id="ARBA00022692"/>
    </source>
</evidence>
<dbReference type="NCBIfam" id="TIGR02167">
    <property type="entry name" value="Liste_lipo_26"/>
    <property type="match status" value="2"/>
</dbReference>
<evidence type="ECO:0000256" key="2">
    <source>
        <dbReference type="ARBA" id="ARBA00022989"/>
    </source>
</evidence>
<dbReference type="InterPro" id="IPR011889">
    <property type="entry name" value="Liste_lipo_26"/>
</dbReference>
<dbReference type="Pfam" id="PF00028">
    <property type="entry name" value="Cadherin"/>
    <property type="match status" value="1"/>
</dbReference>
<gene>
    <name evidence="4" type="ORF">K1F36_05960</name>
</gene>
<accession>A0ABS7EP63</accession>
<dbReference type="SMART" id="SM00112">
    <property type="entry name" value="CA"/>
    <property type="match status" value="2"/>
</dbReference>
<dbReference type="SUPFAM" id="SSF49313">
    <property type="entry name" value="Cadherin-like"/>
    <property type="match status" value="2"/>
</dbReference>
<dbReference type="Pfam" id="PF03382">
    <property type="entry name" value="DUF285"/>
    <property type="match status" value="1"/>
</dbReference>
<dbReference type="CDD" id="cd11304">
    <property type="entry name" value="Cadherin_repeat"/>
    <property type="match status" value="2"/>
</dbReference>
<dbReference type="PANTHER" id="PTHR24026:SF126">
    <property type="entry name" value="PROTOCADHERIN FAT 4"/>
    <property type="match status" value="1"/>
</dbReference>
<dbReference type="InterPro" id="IPR005046">
    <property type="entry name" value="DUF285"/>
</dbReference>
<sequence>MDINKLLLAIMAVAVFWSCSKDDGPSSFANQAPVIYDQTLNVQEKVVINNEEVGIVKAYDSNIGTKLTFSIITNSDDMFEIEAATGLLRIKTGKTLDLGEIPIQYITVAVTDGEKEDSAQITICDCTPNFSNESFVFEVSEDISDDELIHNFEIADADTDFKDLVFTIPTNDSGLFEISSGGELTLSTAKNLDYETATEHNIIVSVTDGTETMEVTVKILVLNVIEGLADDPASFVTKWQTQSDGEKIVIGANSNYGYDFTVDWGDGTVEDVIQMNPETFEHTYDVAGEYTMALEGGFPAIQMINSSTADKLMSIEQWGNINWKDFSYAFADCTNMVYHASDSPKLSEVTSFEGMFMDAVSFTADLNDWDTSSVTNMSHVFRGATSFNGDIGDWDTSNVSQMQYMFDGAILFNKDLDDWVTSKVVNMANMFRGATAFNGNIDNWNTTNVDIMTTMFENATDFNRNIEAWDTGNVTFMIGMFRNAESFNGNIADWDTGNVESMANMFNGAISFDRDLGSWDIGNITIVGDMFVGSGISSVNLNNTFIGWSAYVDQNGGPSNITVGLDNLSVCLGNGINALQNLLDNYQWNYTGNLNLVQCN</sequence>
<dbReference type="Proteomes" id="UP001196136">
    <property type="component" value="Unassembled WGS sequence"/>
</dbReference>
<comment type="caution">
    <text evidence="4">The sequence shown here is derived from an EMBL/GenBank/DDBJ whole genome shotgun (WGS) entry which is preliminary data.</text>
</comment>
<feature type="domain" description="Cadherin" evidence="3">
    <location>
        <begin position="131"/>
        <end position="234"/>
    </location>
</feature>
<organism evidence="4 5">
    <name type="scientific">Flagellimonas abyssi</name>
    <dbReference type="NCBI Taxonomy" id="2864871"/>
    <lineage>
        <taxon>Bacteria</taxon>
        <taxon>Pseudomonadati</taxon>
        <taxon>Bacteroidota</taxon>
        <taxon>Flavobacteriia</taxon>
        <taxon>Flavobacteriales</taxon>
        <taxon>Flavobacteriaceae</taxon>
        <taxon>Flagellimonas</taxon>
    </lineage>
</organism>
<reference evidence="4 5" key="1">
    <citation type="submission" date="2021-08" db="EMBL/GenBank/DDBJ databases">
        <title>Muricauda profundi sp. nov., a marine bacterium isolated from deep seawater of the Mariana Trench.</title>
        <authorList>
            <person name="Wei Y."/>
        </authorList>
    </citation>
    <scope>NUCLEOTIDE SEQUENCE [LARGE SCALE GENOMIC DNA]</scope>
    <source>
        <strain evidence="4 5">W52</strain>
    </source>
</reference>
<dbReference type="InterPro" id="IPR002126">
    <property type="entry name" value="Cadherin-like_dom"/>
</dbReference>
<dbReference type="PROSITE" id="PS50268">
    <property type="entry name" value="CADHERIN_2"/>
    <property type="match status" value="2"/>
</dbReference>
<keyword evidence="2" id="KW-0472">Membrane</keyword>
<dbReference type="RefSeq" id="WP_220112983.1">
    <property type="nucleotide sequence ID" value="NZ_JAHZSV010000005.1"/>
</dbReference>
<name>A0ABS7EP63_9FLAO</name>
<keyword evidence="2" id="KW-1133">Transmembrane helix</keyword>
<protein>
    <submittedName>
        <fullName evidence="4">BspA family leucine-rich repeat surface protein</fullName>
    </submittedName>
</protein>
<evidence type="ECO:0000313" key="5">
    <source>
        <dbReference type="Proteomes" id="UP001196136"/>
    </source>
</evidence>
<keyword evidence="1" id="KW-0812">Transmembrane</keyword>